<protein>
    <submittedName>
        <fullName evidence="2">Uncharacterized protein</fullName>
    </submittedName>
</protein>
<evidence type="ECO:0000313" key="2">
    <source>
        <dbReference type="EMBL" id="KAG2485243.1"/>
    </source>
</evidence>
<evidence type="ECO:0000313" key="3">
    <source>
        <dbReference type="Proteomes" id="UP000612055"/>
    </source>
</evidence>
<dbReference type="EMBL" id="JAEHOE010000133">
    <property type="protein sequence ID" value="KAG2485243.1"/>
    <property type="molecule type" value="Genomic_DNA"/>
</dbReference>
<sequence length="184" mass="19094">MACSSSAASPCRAAPPMFKGDADGLVDDLVAACAAPRQMAASRPLRERELTPFSFEDAPPLPKAAARSPPQGRSPRASPPKQQKTSGSPGRSNKAAPSTASSSGRGSMDGRAAHRMPKQQPSAAHFQSLDDELVRVLRGSMPAQQLPASASKVSACPGFFTSPRPSDIPMPTMCLLGKATLVKA</sequence>
<dbReference type="AlphaFoldDB" id="A0A835XM10"/>
<proteinExistence type="predicted"/>
<feature type="compositionally biased region" description="Low complexity" evidence="1">
    <location>
        <begin position="1"/>
        <end position="16"/>
    </location>
</feature>
<gene>
    <name evidence="2" type="ORF">HYH03_016029</name>
</gene>
<organism evidence="2 3">
    <name type="scientific">Edaphochlamys debaryana</name>
    <dbReference type="NCBI Taxonomy" id="47281"/>
    <lineage>
        <taxon>Eukaryota</taxon>
        <taxon>Viridiplantae</taxon>
        <taxon>Chlorophyta</taxon>
        <taxon>core chlorophytes</taxon>
        <taxon>Chlorophyceae</taxon>
        <taxon>CS clade</taxon>
        <taxon>Chlamydomonadales</taxon>
        <taxon>Chlamydomonadales incertae sedis</taxon>
        <taxon>Edaphochlamys</taxon>
    </lineage>
</organism>
<keyword evidence="3" id="KW-1185">Reference proteome</keyword>
<feature type="compositionally biased region" description="Polar residues" evidence="1">
    <location>
        <begin position="80"/>
        <end position="105"/>
    </location>
</feature>
<dbReference type="OrthoDB" id="535679at2759"/>
<dbReference type="Proteomes" id="UP000612055">
    <property type="component" value="Unassembled WGS sequence"/>
</dbReference>
<feature type="region of interest" description="Disordered" evidence="1">
    <location>
        <begin position="37"/>
        <end position="129"/>
    </location>
</feature>
<reference evidence="2" key="1">
    <citation type="journal article" date="2020" name="bioRxiv">
        <title>Comparative genomics of Chlamydomonas.</title>
        <authorList>
            <person name="Craig R.J."/>
            <person name="Hasan A.R."/>
            <person name="Ness R.W."/>
            <person name="Keightley P.D."/>
        </authorList>
    </citation>
    <scope>NUCLEOTIDE SEQUENCE</scope>
    <source>
        <strain evidence="2">CCAP 11/70</strain>
    </source>
</reference>
<accession>A0A835XM10</accession>
<name>A0A835XM10_9CHLO</name>
<comment type="caution">
    <text evidence="2">The sequence shown here is derived from an EMBL/GenBank/DDBJ whole genome shotgun (WGS) entry which is preliminary data.</text>
</comment>
<feature type="region of interest" description="Disordered" evidence="1">
    <location>
        <begin position="1"/>
        <end position="23"/>
    </location>
</feature>
<evidence type="ECO:0000256" key="1">
    <source>
        <dbReference type="SAM" id="MobiDB-lite"/>
    </source>
</evidence>